<organism evidence="2 3">
    <name type="scientific">Companilactobacillus nuruki</name>
    <dbReference type="NCBI Taxonomy" id="1993540"/>
    <lineage>
        <taxon>Bacteria</taxon>
        <taxon>Bacillati</taxon>
        <taxon>Bacillota</taxon>
        <taxon>Bacilli</taxon>
        <taxon>Lactobacillales</taxon>
        <taxon>Lactobacillaceae</taxon>
        <taxon>Companilactobacillus</taxon>
    </lineage>
</organism>
<gene>
    <name evidence="2" type="ORF">CBP76_05315</name>
</gene>
<dbReference type="InterPro" id="IPR052512">
    <property type="entry name" value="4CMD/NDH-1_regulator"/>
</dbReference>
<dbReference type="SUPFAM" id="SSF69118">
    <property type="entry name" value="AhpD-like"/>
    <property type="match status" value="1"/>
</dbReference>
<keyword evidence="3" id="KW-1185">Reference proteome</keyword>
<dbReference type="RefSeq" id="WP_102195905.1">
    <property type="nucleotide sequence ID" value="NZ_NIPR01000012.1"/>
</dbReference>
<feature type="domain" description="Carboxymuconolactone decarboxylase-like" evidence="1">
    <location>
        <begin position="132"/>
        <end position="206"/>
    </location>
</feature>
<dbReference type="AlphaFoldDB" id="A0A2N7AUS3"/>
<reference evidence="2 3" key="1">
    <citation type="submission" date="2017-05" db="EMBL/GenBank/DDBJ databases">
        <title>Lactobacillus nurukis nov., sp. nov., isolated from nuruk.</title>
        <authorList>
            <person name="Kim S.-J."/>
        </authorList>
    </citation>
    <scope>NUCLEOTIDE SEQUENCE [LARGE SCALE GENOMIC DNA]</scope>
    <source>
        <strain evidence="2 3">SYF10-1a</strain>
    </source>
</reference>
<dbReference type="PANTHER" id="PTHR33570">
    <property type="entry name" value="4-CARBOXYMUCONOLACTONE DECARBOXYLASE FAMILY PROTEIN"/>
    <property type="match status" value="1"/>
</dbReference>
<sequence>MDRDYKSLLEGFQNEIGDNNPLSKEEQELTIISALTVLQAEDELKTHFKLALESGVTSEIIREVLYQLSPAVGLVKVNLALKVFNEVSTDDSQHFTLSEDTYETGLKFQKPLYGNEIKNLMADLPANAGELLPNWLTKHFFGDFYSRGNLSIKDRERYLLAALITMNVDFQIKAHATGSLKAGNSEAELIWGALSLLPYIGFPLVINSIQKIHQANENKK</sequence>
<feature type="domain" description="Carboxymuconolactone decarboxylase-like" evidence="1">
    <location>
        <begin position="6"/>
        <end position="86"/>
    </location>
</feature>
<dbReference type="Gene3D" id="1.20.1290.10">
    <property type="entry name" value="AhpD-like"/>
    <property type="match status" value="1"/>
</dbReference>
<proteinExistence type="predicted"/>
<dbReference type="Proteomes" id="UP000235649">
    <property type="component" value="Unassembled WGS sequence"/>
</dbReference>
<dbReference type="EMBL" id="NIPR01000012">
    <property type="protein sequence ID" value="PMD71398.1"/>
    <property type="molecule type" value="Genomic_DNA"/>
</dbReference>
<evidence type="ECO:0000313" key="3">
    <source>
        <dbReference type="Proteomes" id="UP000235649"/>
    </source>
</evidence>
<evidence type="ECO:0000313" key="2">
    <source>
        <dbReference type="EMBL" id="PMD71398.1"/>
    </source>
</evidence>
<dbReference type="Pfam" id="PF02627">
    <property type="entry name" value="CMD"/>
    <property type="match status" value="2"/>
</dbReference>
<dbReference type="InterPro" id="IPR029032">
    <property type="entry name" value="AhpD-like"/>
</dbReference>
<dbReference type="GO" id="GO:0051920">
    <property type="term" value="F:peroxiredoxin activity"/>
    <property type="evidence" value="ECO:0007669"/>
    <property type="project" value="InterPro"/>
</dbReference>
<protein>
    <recommendedName>
        <fullName evidence="1">Carboxymuconolactone decarboxylase-like domain-containing protein</fullName>
    </recommendedName>
</protein>
<accession>A0A2N7AUS3</accession>
<dbReference type="OrthoDB" id="9802489at2"/>
<dbReference type="InterPro" id="IPR003779">
    <property type="entry name" value="CMD-like"/>
</dbReference>
<name>A0A2N7AUS3_9LACO</name>
<comment type="caution">
    <text evidence="2">The sequence shown here is derived from an EMBL/GenBank/DDBJ whole genome shotgun (WGS) entry which is preliminary data.</text>
</comment>
<evidence type="ECO:0000259" key="1">
    <source>
        <dbReference type="Pfam" id="PF02627"/>
    </source>
</evidence>
<dbReference type="PANTHER" id="PTHR33570:SF2">
    <property type="entry name" value="CARBOXYMUCONOLACTONE DECARBOXYLASE-LIKE DOMAIN-CONTAINING PROTEIN"/>
    <property type="match status" value="1"/>
</dbReference>